<gene>
    <name evidence="6" type="ORF">SLS62_008532</name>
</gene>
<evidence type="ECO:0000256" key="5">
    <source>
        <dbReference type="SAM" id="Phobius"/>
    </source>
</evidence>
<evidence type="ECO:0000313" key="7">
    <source>
        <dbReference type="Proteomes" id="UP001320420"/>
    </source>
</evidence>
<evidence type="ECO:0000256" key="3">
    <source>
        <dbReference type="ARBA" id="ARBA00022989"/>
    </source>
</evidence>
<comment type="caution">
    <text evidence="6">The sequence shown here is derived from an EMBL/GenBank/DDBJ whole genome shotgun (WGS) entry which is preliminary data.</text>
</comment>
<reference evidence="6 7" key="1">
    <citation type="submission" date="2024-02" db="EMBL/GenBank/DDBJ databases">
        <title>De novo assembly and annotation of 12 fungi associated with fruit tree decline syndrome in Ontario, Canada.</title>
        <authorList>
            <person name="Sulman M."/>
            <person name="Ellouze W."/>
            <person name="Ilyukhin E."/>
        </authorList>
    </citation>
    <scope>NUCLEOTIDE SEQUENCE [LARGE SCALE GENOMIC DNA]</scope>
    <source>
        <strain evidence="6 7">M11/M66-122</strain>
    </source>
</reference>
<sequence>MASQLTVDVSPSTLLTAPDSARGPLPTPLPIATDSTLVLGGGGTRAITATTTPPTITTSCVTAEPGGACNAAASHHPWVYGYEPSIGLAALLAALFLASLAAHIAQAAYFRKLKLAWPWPLLVGLTWAAASFSVRAAVSMGTNRPYVVAVSETLGILAPVWITLFHYALLGQMATVYVAPDGKVFRLSGSRIALAFACLSVEVFLLEGCGAVLLALGLGGGGGGEAEAADRRYRTMGARVMVAGFACQQAYMLVFAAFAARFHGRAAKLKREHYPLPMFRPWRTTLAMIYVSLALLTARNAFRLVQFAAEAGDDGQDVLACGLG</sequence>
<keyword evidence="3 5" id="KW-1133">Transmembrane helix</keyword>
<dbReference type="Proteomes" id="UP001320420">
    <property type="component" value="Unassembled WGS sequence"/>
</dbReference>
<evidence type="ECO:0000256" key="1">
    <source>
        <dbReference type="ARBA" id="ARBA00004141"/>
    </source>
</evidence>
<organism evidence="6 7">
    <name type="scientific">Diatrype stigma</name>
    <dbReference type="NCBI Taxonomy" id="117547"/>
    <lineage>
        <taxon>Eukaryota</taxon>
        <taxon>Fungi</taxon>
        <taxon>Dikarya</taxon>
        <taxon>Ascomycota</taxon>
        <taxon>Pezizomycotina</taxon>
        <taxon>Sordariomycetes</taxon>
        <taxon>Xylariomycetidae</taxon>
        <taxon>Xylariales</taxon>
        <taxon>Diatrypaceae</taxon>
        <taxon>Diatrype</taxon>
    </lineage>
</organism>
<keyword evidence="2 5" id="KW-0812">Transmembrane</keyword>
<keyword evidence="7" id="KW-1185">Reference proteome</keyword>
<dbReference type="PANTHER" id="PTHR31465">
    <property type="entry name" value="PROTEIN RTA1-RELATED"/>
    <property type="match status" value="1"/>
</dbReference>
<protein>
    <submittedName>
        <fullName evidence="6">Uncharacterized protein</fullName>
    </submittedName>
</protein>
<dbReference type="InterPro" id="IPR007568">
    <property type="entry name" value="RTA1"/>
</dbReference>
<dbReference type="PANTHER" id="PTHR31465:SF15">
    <property type="entry name" value="LIPID TRANSPORTER ATNI-RELATED"/>
    <property type="match status" value="1"/>
</dbReference>
<dbReference type="Pfam" id="PF04479">
    <property type="entry name" value="RTA1"/>
    <property type="match status" value="1"/>
</dbReference>
<dbReference type="AlphaFoldDB" id="A0AAN9UIW3"/>
<dbReference type="GO" id="GO:0016020">
    <property type="term" value="C:membrane"/>
    <property type="evidence" value="ECO:0007669"/>
    <property type="project" value="UniProtKB-SubCell"/>
</dbReference>
<proteinExistence type="predicted"/>
<feature type="transmembrane region" description="Helical" evidence="5">
    <location>
        <begin position="117"/>
        <end position="138"/>
    </location>
</feature>
<evidence type="ECO:0000256" key="4">
    <source>
        <dbReference type="ARBA" id="ARBA00023136"/>
    </source>
</evidence>
<feature type="transmembrane region" description="Helical" evidence="5">
    <location>
        <begin position="192"/>
        <end position="218"/>
    </location>
</feature>
<feature type="transmembrane region" description="Helical" evidence="5">
    <location>
        <begin position="86"/>
        <end position="105"/>
    </location>
</feature>
<evidence type="ECO:0000256" key="2">
    <source>
        <dbReference type="ARBA" id="ARBA00022692"/>
    </source>
</evidence>
<feature type="transmembrane region" description="Helical" evidence="5">
    <location>
        <begin position="238"/>
        <end position="260"/>
    </location>
</feature>
<feature type="transmembrane region" description="Helical" evidence="5">
    <location>
        <begin position="158"/>
        <end position="180"/>
    </location>
</feature>
<comment type="subcellular location">
    <subcellularLocation>
        <location evidence="1">Membrane</location>
        <topology evidence="1">Multi-pass membrane protein</topology>
    </subcellularLocation>
</comment>
<dbReference type="EMBL" id="JAKJXP020000080">
    <property type="protein sequence ID" value="KAK7748492.1"/>
    <property type="molecule type" value="Genomic_DNA"/>
</dbReference>
<keyword evidence="4 5" id="KW-0472">Membrane</keyword>
<evidence type="ECO:0000313" key="6">
    <source>
        <dbReference type="EMBL" id="KAK7748492.1"/>
    </source>
</evidence>
<accession>A0AAN9UIW3</accession>
<name>A0AAN9UIW3_9PEZI</name>